<protein>
    <recommendedName>
        <fullName evidence="4">DUF834 domain-containing protein</fullName>
    </recommendedName>
</protein>
<name>A0A0E0B0U1_9ORYZ</name>
<reference evidence="2" key="2">
    <citation type="submission" date="2018-05" db="EMBL/GenBank/DDBJ databases">
        <title>OgluRS3 (Oryza glumaepatula Reference Sequence Version 3).</title>
        <authorList>
            <person name="Zhang J."/>
            <person name="Kudrna D."/>
            <person name="Lee S."/>
            <person name="Talag J."/>
            <person name="Welchert J."/>
            <person name="Wing R.A."/>
        </authorList>
    </citation>
    <scope>NUCLEOTIDE SEQUENCE [LARGE SCALE GENOMIC DNA]</scope>
</reference>
<keyword evidence="3" id="KW-1185">Reference proteome</keyword>
<dbReference type="EnsemblPlants" id="OGLUM09G04600.1">
    <property type="protein sequence ID" value="OGLUM09G04600.1"/>
    <property type="gene ID" value="OGLUM09G04600"/>
</dbReference>
<organism evidence="2">
    <name type="scientific">Oryza glumipatula</name>
    <dbReference type="NCBI Taxonomy" id="40148"/>
    <lineage>
        <taxon>Eukaryota</taxon>
        <taxon>Viridiplantae</taxon>
        <taxon>Streptophyta</taxon>
        <taxon>Embryophyta</taxon>
        <taxon>Tracheophyta</taxon>
        <taxon>Spermatophyta</taxon>
        <taxon>Magnoliopsida</taxon>
        <taxon>Liliopsida</taxon>
        <taxon>Poales</taxon>
        <taxon>Poaceae</taxon>
        <taxon>BOP clade</taxon>
        <taxon>Oryzoideae</taxon>
        <taxon>Oryzeae</taxon>
        <taxon>Oryzinae</taxon>
        <taxon>Oryza</taxon>
    </lineage>
</organism>
<dbReference type="AlphaFoldDB" id="A0A0E0B0U1"/>
<sequence>MTKAATGRGRKEVAAEAVVVTELVDAADVGRGCGVLTERRRHGLTGGEDPDNGNGAVEDGLGRRWRHFR</sequence>
<reference evidence="2" key="1">
    <citation type="submission" date="2015-04" db="UniProtKB">
        <authorList>
            <consortium name="EnsemblPlants"/>
        </authorList>
    </citation>
    <scope>IDENTIFICATION</scope>
</reference>
<evidence type="ECO:0000313" key="3">
    <source>
        <dbReference type="Proteomes" id="UP000026961"/>
    </source>
</evidence>
<evidence type="ECO:0008006" key="4">
    <source>
        <dbReference type="Google" id="ProtNLM"/>
    </source>
</evidence>
<evidence type="ECO:0000256" key="1">
    <source>
        <dbReference type="SAM" id="MobiDB-lite"/>
    </source>
</evidence>
<accession>A0A0E0B0U1</accession>
<proteinExistence type="predicted"/>
<evidence type="ECO:0000313" key="2">
    <source>
        <dbReference type="EnsemblPlants" id="OGLUM09G04600.1"/>
    </source>
</evidence>
<dbReference type="Proteomes" id="UP000026961">
    <property type="component" value="Chromosome 9"/>
</dbReference>
<dbReference type="HOGENOM" id="CLU_2779992_0_0_1"/>
<dbReference type="Gramene" id="OGLUM09G04600.1">
    <property type="protein sequence ID" value="OGLUM09G04600.1"/>
    <property type="gene ID" value="OGLUM09G04600"/>
</dbReference>
<feature type="region of interest" description="Disordered" evidence="1">
    <location>
        <begin position="40"/>
        <end position="69"/>
    </location>
</feature>